<dbReference type="SUPFAM" id="SSF55874">
    <property type="entry name" value="ATPase domain of HSP90 chaperone/DNA topoisomerase II/histidine kinase"/>
    <property type="match status" value="1"/>
</dbReference>
<comment type="similarity">
    <text evidence="1">Belongs to the DNA mismatch repair MutL/HexB family.</text>
</comment>
<dbReference type="GO" id="GO:0032300">
    <property type="term" value="C:mismatch repair complex"/>
    <property type="evidence" value="ECO:0007669"/>
    <property type="project" value="InterPro"/>
</dbReference>
<evidence type="ECO:0000256" key="2">
    <source>
        <dbReference type="SAM" id="MobiDB-lite"/>
    </source>
</evidence>
<dbReference type="Proteomes" id="UP000801428">
    <property type="component" value="Unassembled WGS sequence"/>
</dbReference>
<gene>
    <name evidence="3" type="primary">MLH3</name>
    <name evidence="3" type="ORF">E8E13_010982</name>
</gene>
<feature type="region of interest" description="Disordered" evidence="2">
    <location>
        <begin position="269"/>
        <end position="296"/>
    </location>
</feature>
<proteinExistence type="inferred from homology"/>
<dbReference type="Pfam" id="PF13589">
    <property type="entry name" value="HATPase_c_3"/>
    <property type="match status" value="1"/>
</dbReference>
<dbReference type="InterPro" id="IPR038973">
    <property type="entry name" value="MutL/Mlh/Pms-like"/>
</dbReference>
<dbReference type="PANTHER" id="PTHR10073">
    <property type="entry name" value="DNA MISMATCH REPAIR PROTEIN MLH, PMS, MUTL"/>
    <property type="match status" value="1"/>
</dbReference>
<name>A0A9P4TLM6_CURKU</name>
<sequence>MSIRPLPDGVAAQIKSSTTIVSLTGVVLELLKNSLDAKASKVTVTVDFARGSCTVEDDGLGIPPNEFSEEGGLGKLYFAAFNTSNATVAGQIQDVMAEKPSSAHLLSLLQIMTQADYITAAEWDSWVPLSASTPTVTVRGAISLDPAPNKYTQFISFGMRPLSSETWGNELYDQVNRLFALSDFGSVEDENAVDEQEQLRRLADKRYKKEGFTNRQLKFKKGIDRCPMFHLRVSLKNSRTTSMMEDCLAKDESSLKAVIGTVTAQAANLTKDPSTSGGEAHHEKATIGDRITRDLT</sequence>
<comment type="caution">
    <text evidence="3">The sequence shown here is derived from an EMBL/GenBank/DDBJ whole genome shotgun (WGS) entry which is preliminary data.</text>
</comment>
<feature type="compositionally biased region" description="Basic and acidic residues" evidence="2">
    <location>
        <begin position="279"/>
        <end position="296"/>
    </location>
</feature>
<evidence type="ECO:0000313" key="3">
    <source>
        <dbReference type="EMBL" id="KAF3007888.1"/>
    </source>
</evidence>
<dbReference type="InterPro" id="IPR036890">
    <property type="entry name" value="HATPase_C_sf"/>
</dbReference>
<reference evidence="3" key="1">
    <citation type="submission" date="2019-04" db="EMBL/GenBank/DDBJ databases">
        <title>Sequencing of skin fungus with MAO and IRED activity.</title>
        <authorList>
            <person name="Marsaioli A.J."/>
            <person name="Bonatto J.M.C."/>
            <person name="Reis Junior O."/>
        </authorList>
    </citation>
    <scope>NUCLEOTIDE SEQUENCE</scope>
    <source>
        <strain evidence="3">30M1</strain>
    </source>
</reference>
<dbReference type="GO" id="GO:0016887">
    <property type="term" value="F:ATP hydrolysis activity"/>
    <property type="evidence" value="ECO:0007669"/>
    <property type="project" value="InterPro"/>
</dbReference>
<accession>A0A9P4TLM6</accession>
<dbReference type="AlphaFoldDB" id="A0A9P4TLM6"/>
<organism evidence="3 4">
    <name type="scientific">Curvularia kusanoi</name>
    <name type="common">Cochliobolus kusanoi</name>
    <dbReference type="NCBI Taxonomy" id="90978"/>
    <lineage>
        <taxon>Eukaryota</taxon>
        <taxon>Fungi</taxon>
        <taxon>Dikarya</taxon>
        <taxon>Ascomycota</taxon>
        <taxon>Pezizomycotina</taxon>
        <taxon>Dothideomycetes</taxon>
        <taxon>Pleosporomycetidae</taxon>
        <taxon>Pleosporales</taxon>
        <taxon>Pleosporineae</taxon>
        <taxon>Pleosporaceae</taxon>
        <taxon>Curvularia</taxon>
    </lineage>
</organism>
<dbReference type="EMBL" id="SWKU01000004">
    <property type="protein sequence ID" value="KAF3007888.1"/>
    <property type="molecule type" value="Genomic_DNA"/>
</dbReference>
<dbReference type="OrthoDB" id="429932at2759"/>
<dbReference type="GO" id="GO:0140664">
    <property type="term" value="F:ATP-dependent DNA damage sensor activity"/>
    <property type="evidence" value="ECO:0007669"/>
    <property type="project" value="InterPro"/>
</dbReference>
<dbReference type="Gene3D" id="3.30.565.10">
    <property type="entry name" value="Histidine kinase-like ATPase, C-terminal domain"/>
    <property type="match status" value="1"/>
</dbReference>
<dbReference type="GO" id="GO:0006298">
    <property type="term" value="P:mismatch repair"/>
    <property type="evidence" value="ECO:0007669"/>
    <property type="project" value="InterPro"/>
</dbReference>
<dbReference type="PANTHER" id="PTHR10073:SF47">
    <property type="entry name" value="DNA MISMATCH REPAIR PROTEIN MLH3"/>
    <property type="match status" value="1"/>
</dbReference>
<evidence type="ECO:0000313" key="4">
    <source>
        <dbReference type="Proteomes" id="UP000801428"/>
    </source>
</evidence>
<evidence type="ECO:0000256" key="1">
    <source>
        <dbReference type="ARBA" id="ARBA00006082"/>
    </source>
</evidence>
<protein>
    <submittedName>
        <fullName evidence="3">DNA mismatch repair protein</fullName>
    </submittedName>
</protein>
<keyword evidence="4" id="KW-1185">Reference proteome</keyword>